<feature type="signal peptide" evidence="1">
    <location>
        <begin position="1"/>
        <end position="18"/>
    </location>
</feature>
<keyword evidence="1" id="KW-0732">Signal</keyword>
<keyword evidence="3" id="KW-1185">Reference proteome</keyword>
<proteinExistence type="predicted"/>
<evidence type="ECO:0000313" key="3">
    <source>
        <dbReference type="Proteomes" id="UP000548978"/>
    </source>
</evidence>
<protein>
    <submittedName>
        <fullName evidence="2">Putative small secreted protein</fullName>
    </submittedName>
</protein>
<dbReference type="AlphaFoldDB" id="A0A7W9A4N2"/>
<reference evidence="2 3" key="1">
    <citation type="submission" date="2020-08" db="EMBL/GenBank/DDBJ databases">
        <title>Genomic Encyclopedia of Type Strains, Phase IV (KMG-IV): sequencing the most valuable type-strain genomes for metagenomic binning, comparative biology and taxonomic classification.</title>
        <authorList>
            <person name="Goeker M."/>
        </authorList>
    </citation>
    <scope>NUCLEOTIDE SEQUENCE [LARGE SCALE GENOMIC DNA]</scope>
    <source>
        <strain evidence="2 3">DSM 24448</strain>
    </source>
</reference>
<dbReference type="PROSITE" id="PS51257">
    <property type="entry name" value="PROKAR_LIPOPROTEIN"/>
    <property type="match status" value="1"/>
</dbReference>
<sequence>MRKIITLALIASALAVSACNTISGIGRDVEAVGGAVTSGAEEAKN</sequence>
<organism evidence="2 3">
    <name type="scientific">Brevundimonas halotolerans</name>
    <dbReference type="NCBI Taxonomy" id="69670"/>
    <lineage>
        <taxon>Bacteria</taxon>
        <taxon>Pseudomonadati</taxon>
        <taxon>Pseudomonadota</taxon>
        <taxon>Alphaproteobacteria</taxon>
        <taxon>Caulobacterales</taxon>
        <taxon>Caulobacteraceae</taxon>
        <taxon>Brevundimonas</taxon>
    </lineage>
</organism>
<dbReference type="EMBL" id="JACIJB010000009">
    <property type="protein sequence ID" value="MBB5661336.1"/>
    <property type="molecule type" value="Genomic_DNA"/>
</dbReference>
<accession>A0A7W9A4N2</accession>
<gene>
    <name evidence="2" type="ORF">FHS65_002096</name>
</gene>
<name>A0A7W9A4N2_9CAUL</name>
<dbReference type="RefSeq" id="WP_123288467.1">
    <property type="nucleotide sequence ID" value="NZ_JACIJB010000009.1"/>
</dbReference>
<dbReference type="Proteomes" id="UP000548978">
    <property type="component" value="Unassembled WGS sequence"/>
</dbReference>
<evidence type="ECO:0000313" key="2">
    <source>
        <dbReference type="EMBL" id="MBB5661336.1"/>
    </source>
</evidence>
<feature type="chain" id="PRO_5030988136" evidence="1">
    <location>
        <begin position="19"/>
        <end position="45"/>
    </location>
</feature>
<comment type="caution">
    <text evidence="2">The sequence shown here is derived from an EMBL/GenBank/DDBJ whole genome shotgun (WGS) entry which is preliminary data.</text>
</comment>
<evidence type="ECO:0000256" key="1">
    <source>
        <dbReference type="SAM" id="SignalP"/>
    </source>
</evidence>